<dbReference type="EMBL" id="JAKMXF010000110">
    <property type="protein sequence ID" value="KAI6658056.1"/>
    <property type="molecule type" value="Genomic_DNA"/>
</dbReference>
<sequence length="233" mass="26474">MKLLSTFLCFSFLSFVYGDDITELANSSFYQTGNVTFYSTDLNTSVTTFLLQQTPIEEWEDVPQGLRLAVMPDQTLLTSRDDNLLFIYTPDSCTYMPNEFHSTLEDTDEPILYFLAFATEISPDVYAYLKTDTNYTFGGTTYTGNITYTATIVNDTVINLDVVFQNDIILVRHQFNFTTFIFLTPDFSVYRLPPSCDDDADLCTRCYSAGAALLPTNLLILALLLLLFIQLYQ</sequence>
<protein>
    <submittedName>
        <fullName evidence="3">Uncharacterized protein</fullName>
    </submittedName>
</protein>
<dbReference type="Proteomes" id="UP001165289">
    <property type="component" value="Unassembled WGS sequence"/>
</dbReference>
<keyword evidence="1" id="KW-0472">Membrane</keyword>
<keyword evidence="4" id="KW-1185">Reference proteome</keyword>
<dbReference type="AlphaFoldDB" id="A0AAV7K9L3"/>
<keyword evidence="1" id="KW-1133">Transmembrane helix</keyword>
<evidence type="ECO:0000313" key="4">
    <source>
        <dbReference type="Proteomes" id="UP001165289"/>
    </source>
</evidence>
<name>A0AAV7K9L3_9METZ</name>
<evidence type="ECO:0000256" key="1">
    <source>
        <dbReference type="SAM" id="Phobius"/>
    </source>
</evidence>
<feature type="signal peptide" evidence="2">
    <location>
        <begin position="1"/>
        <end position="18"/>
    </location>
</feature>
<comment type="caution">
    <text evidence="3">The sequence shown here is derived from an EMBL/GenBank/DDBJ whole genome shotgun (WGS) entry which is preliminary data.</text>
</comment>
<feature type="chain" id="PRO_5043933457" evidence="2">
    <location>
        <begin position="19"/>
        <end position="233"/>
    </location>
</feature>
<keyword evidence="2" id="KW-0732">Signal</keyword>
<evidence type="ECO:0000313" key="3">
    <source>
        <dbReference type="EMBL" id="KAI6658056.1"/>
    </source>
</evidence>
<accession>A0AAV7K9L3</accession>
<evidence type="ECO:0000256" key="2">
    <source>
        <dbReference type="SAM" id="SignalP"/>
    </source>
</evidence>
<gene>
    <name evidence="3" type="ORF">LOD99_15769</name>
</gene>
<feature type="transmembrane region" description="Helical" evidence="1">
    <location>
        <begin position="212"/>
        <end position="232"/>
    </location>
</feature>
<organism evidence="3 4">
    <name type="scientific">Oopsacas minuta</name>
    <dbReference type="NCBI Taxonomy" id="111878"/>
    <lineage>
        <taxon>Eukaryota</taxon>
        <taxon>Metazoa</taxon>
        <taxon>Porifera</taxon>
        <taxon>Hexactinellida</taxon>
        <taxon>Hexasterophora</taxon>
        <taxon>Lyssacinosida</taxon>
        <taxon>Leucopsacidae</taxon>
        <taxon>Oopsacas</taxon>
    </lineage>
</organism>
<reference evidence="3 4" key="1">
    <citation type="journal article" date="2023" name="BMC Biol.">
        <title>The compact genome of the sponge Oopsacas minuta (Hexactinellida) is lacking key metazoan core genes.</title>
        <authorList>
            <person name="Santini S."/>
            <person name="Schenkelaars Q."/>
            <person name="Jourda C."/>
            <person name="Duchesne M."/>
            <person name="Belahbib H."/>
            <person name="Rocher C."/>
            <person name="Selva M."/>
            <person name="Riesgo A."/>
            <person name="Vervoort M."/>
            <person name="Leys S.P."/>
            <person name="Kodjabachian L."/>
            <person name="Le Bivic A."/>
            <person name="Borchiellini C."/>
            <person name="Claverie J.M."/>
            <person name="Renard E."/>
        </authorList>
    </citation>
    <scope>NUCLEOTIDE SEQUENCE [LARGE SCALE GENOMIC DNA]</scope>
    <source>
        <strain evidence="3">SPO-2</strain>
    </source>
</reference>
<proteinExistence type="predicted"/>
<keyword evidence="1" id="KW-0812">Transmembrane</keyword>